<accession>A0ABS1VM52</accession>
<reference evidence="2 3" key="1">
    <citation type="submission" date="2021-01" db="EMBL/GenBank/DDBJ databases">
        <title>Actinoplanes sp. nov. LDG1-01 isolated from lichen.</title>
        <authorList>
            <person name="Saeng-In P."/>
            <person name="Phongsopitanun W."/>
            <person name="Kanchanasin P."/>
            <person name="Yuki M."/>
            <person name="Kudo T."/>
            <person name="Ohkuma M."/>
            <person name="Tanasupawat S."/>
        </authorList>
    </citation>
    <scope>NUCLEOTIDE SEQUENCE [LARGE SCALE GENOMIC DNA]</scope>
    <source>
        <strain evidence="2 3">LDG1-01</strain>
    </source>
</reference>
<keyword evidence="3" id="KW-1185">Reference proteome</keyword>
<proteinExistence type="predicted"/>
<dbReference type="NCBIfam" id="TIGR03083">
    <property type="entry name" value="maleylpyruvate isomerase family mycothiol-dependent enzyme"/>
    <property type="match status" value="1"/>
</dbReference>
<evidence type="ECO:0000259" key="1">
    <source>
        <dbReference type="Pfam" id="PF11716"/>
    </source>
</evidence>
<dbReference type="RefSeq" id="WP_202992311.1">
    <property type="nucleotide sequence ID" value="NZ_JAENHO010000004.1"/>
</dbReference>
<dbReference type="InterPro" id="IPR017520">
    <property type="entry name" value="CHP03086"/>
</dbReference>
<dbReference type="InterPro" id="IPR034660">
    <property type="entry name" value="DinB/YfiT-like"/>
</dbReference>
<sequence>MLTIEIDARPLDAAAVHTTTDLVSRITDADLTSPTPCEGWDLAALLTHMTDQHYVFATAAGASPAAASHAPASAAPASTAHATSGPTAGSASLYALGLSRELIRRYEESARAVIAAFAAVDDLDTPFWIPEFGRSVPGRLAVGFHLVDYVVHGWDVARTLDIAYAPDPDALALALAVARAVPDGPERLAPGSPFAPALPTPADADPLTETLLLLGRDPSSPVK</sequence>
<dbReference type="Gene3D" id="1.20.120.450">
    <property type="entry name" value="dinb family like domain"/>
    <property type="match status" value="1"/>
</dbReference>
<comment type="caution">
    <text evidence="2">The sequence shown here is derived from an EMBL/GenBank/DDBJ whole genome shotgun (WGS) entry which is preliminary data.</text>
</comment>
<dbReference type="Pfam" id="PF11716">
    <property type="entry name" value="MDMPI_N"/>
    <property type="match status" value="1"/>
</dbReference>
<dbReference type="EMBL" id="JAENHO010000004">
    <property type="protein sequence ID" value="MBL7255806.1"/>
    <property type="molecule type" value="Genomic_DNA"/>
</dbReference>
<dbReference type="InterPro" id="IPR024344">
    <property type="entry name" value="MDMPI_metal-binding"/>
</dbReference>
<dbReference type="InterPro" id="IPR017517">
    <property type="entry name" value="Maleyloyr_isom"/>
</dbReference>
<name>A0ABS1VM52_9ACTN</name>
<evidence type="ECO:0000313" key="2">
    <source>
        <dbReference type="EMBL" id="MBL7255806.1"/>
    </source>
</evidence>
<evidence type="ECO:0000313" key="3">
    <source>
        <dbReference type="Proteomes" id="UP000598996"/>
    </source>
</evidence>
<feature type="domain" description="Mycothiol-dependent maleylpyruvate isomerase metal-binding" evidence="1">
    <location>
        <begin position="14"/>
        <end position="157"/>
    </location>
</feature>
<organism evidence="2 3">
    <name type="scientific">Paractinoplanes lichenicola</name>
    <dbReference type="NCBI Taxonomy" id="2802976"/>
    <lineage>
        <taxon>Bacteria</taxon>
        <taxon>Bacillati</taxon>
        <taxon>Actinomycetota</taxon>
        <taxon>Actinomycetes</taxon>
        <taxon>Micromonosporales</taxon>
        <taxon>Micromonosporaceae</taxon>
        <taxon>Paractinoplanes</taxon>
    </lineage>
</organism>
<dbReference type="SUPFAM" id="SSF109854">
    <property type="entry name" value="DinB/YfiT-like putative metalloenzymes"/>
    <property type="match status" value="1"/>
</dbReference>
<gene>
    <name evidence="2" type="ORF">JKJ07_16000</name>
</gene>
<dbReference type="Proteomes" id="UP000598996">
    <property type="component" value="Unassembled WGS sequence"/>
</dbReference>
<protein>
    <submittedName>
        <fullName evidence="2">TIGR03086 family protein</fullName>
    </submittedName>
</protein>
<dbReference type="NCBIfam" id="TIGR03086">
    <property type="entry name" value="TIGR03086 family metal-binding protein"/>
    <property type="match status" value="1"/>
</dbReference>